<protein>
    <recommendedName>
        <fullName evidence="3">Redox protein, regulator of disulfide bond formation</fullName>
    </recommendedName>
</protein>
<evidence type="ECO:0000313" key="1">
    <source>
        <dbReference type="EMBL" id="GFK95111.1"/>
    </source>
</evidence>
<dbReference type="EMBL" id="BLTE01000014">
    <property type="protein sequence ID" value="GFK95111.1"/>
    <property type="molecule type" value="Genomic_DNA"/>
</dbReference>
<dbReference type="Gene3D" id="3.30.300.20">
    <property type="match status" value="1"/>
</dbReference>
<gene>
    <name evidence="1" type="ORF">NNJEOMEG_02968</name>
</gene>
<dbReference type="PANTHER" id="PTHR39624:SF2">
    <property type="entry name" value="OSMC-LIKE PROTEIN"/>
    <property type="match status" value="1"/>
</dbReference>
<dbReference type="SUPFAM" id="SSF82784">
    <property type="entry name" value="OsmC-like"/>
    <property type="match status" value="1"/>
</dbReference>
<name>A0A6V8LWZ9_9BACT</name>
<organism evidence="1 2">
    <name type="scientific">Fundidesulfovibrio magnetotacticus</name>
    <dbReference type="NCBI Taxonomy" id="2730080"/>
    <lineage>
        <taxon>Bacteria</taxon>
        <taxon>Pseudomonadati</taxon>
        <taxon>Thermodesulfobacteriota</taxon>
        <taxon>Desulfovibrionia</taxon>
        <taxon>Desulfovibrionales</taxon>
        <taxon>Desulfovibrionaceae</taxon>
        <taxon>Fundidesulfovibrio</taxon>
    </lineage>
</organism>
<dbReference type="RefSeq" id="WP_173085845.1">
    <property type="nucleotide sequence ID" value="NZ_BLTE01000014.1"/>
</dbReference>
<keyword evidence="2" id="KW-1185">Reference proteome</keyword>
<reference evidence="1 2" key="1">
    <citation type="submission" date="2020-04" db="EMBL/GenBank/DDBJ databases">
        <authorList>
            <consortium name="Desulfovibrio sp. FSS-1 genome sequencing consortium"/>
            <person name="Shimoshige H."/>
            <person name="Kobayashi H."/>
            <person name="Maekawa T."/>
        </authorList>
    </citation>
    <scope>NUCLEOTIDE SEQUENCE [LARGE SCALE GENOMIC DNA]</scope>
    <source>
        <strain evidence="1 2">SIID29052-01</strain>
    </source>
</reference>
<evidence type="ECO:0000313" key="2">
    <source>
        <dbReference type="Proteomes" id="UP000494245"/>
    </source>
</evidence>
<evidence type="ECO:0008006" key="3">
    <source>
        <dbReference type="Google" id="ProtNLM"/>
    </source>
</evidence>
<dbReference type="PANTHER" id="PTHR39624">
    <property type="entry name" value="PROTEIN INVOLVED IN RIMO-MEDIATED BETA-METHYLTHIOLATION OF RIBOSOMAL PROTEIN S12 YCAO"/>
    <property type="match status" value="1"/>
</dbReference>
<dbReference type="InterPro" id="IPR003718">
    <property type="entry name" value="OsmC/Ohr_fam"/>
</dbReference>
<accession>A0A6V8LWZ9</accession>
<dbReference type="Proteomes" id="UP000494245">
    <property type="component" value="Unassembled WGS sequence"/>
</dbReference>
<dbReference type="Pfam" id="PF02566">
    <property type="entry name" value="OsmC"/>
    <property type="match status" value="1"/>
</dbReference>
<comment type="caution">
    <text evidence="1">The sequence shown here is derived from an EMBL/GenBank/DDBJ whole genome shotgun (WGS) entry which is preliminary data.</text>
</comment>
<dbReference type="InterPro" id="IPR036102">
    <property type="entry name" value="OsmC/Ohrsf"/>
</dbReference>
<reference evidence="1 2" key="2">
    <citation type="submission" date="2020-05" db="EMBL/GenBank/DDBJ databases">
        <title>Draft genome sequence of Desulfovibrio sp. strainFSS-1.</title>
        <authorList>
            <person name="Shimoshige H."/>
            <person name="Kobayashi H."/>
            <person name="Maekawa T."/>
        </authorList>
    </citation>
    <scope>NUCLEOTIDE SEQUENCE [LARGE SCALE GENOMIC DNA]</scope>
    <source>
        <strain evidence="1 2">SIID29052-01</strain>
    </source>
</reference>
<dbReference type="InterPro" id="IPR015946">
    <property type="entry name" value="KH_dom-like_a/b"/>
</dbReference>
<sequence length="125" mass="13859">MIVSQSLEQDYLARFSDGTHEALSDTTPEHGGAAAGFSPHDLLEAALANCIVIISRMYAKKHDIPLEGVKATVTLRRDDPAKAVFEYSVEHQGDITPEQRERLLKAISACPVHKTLKREMVFTRV</sequence>
<dbReference type="AlphaFoldDB" id="A0A6V8LWZ9"/>
<proteinExistence type="predicted"/>